<feature type="domain" description="Protein kinase" evidence="17">
    <location>
        <begin position="192"/>
        <end position="608"/>
    </location>
</feature>
<dbReference type="GO" id="GO:0035556">
    <property type="term" value="P:intracellular signal transduction"/>
    <property type="evidence" value="ECO:0007669"/>
    <property type="project" value="TreeGrafter"/>
</dbReference>
<evidence type="ECO:0000256" key="7">
    <source>
        <dbReference type="ARBA" id="ARBA00022723"/>
    </source>
</evidence>
<keyword evidence="6" id="KW-0808">Transferase</keyword>
<dbReference type="GO" id="GO:0046872">
    <property type="term" value="F:metal ion binding"/>
    <property type="evidence" value="ECO:0007669"/>
    <property type="project" value="UniProtKB-KW"/>
</dbReference>
<comment type="catalytic activity">
    <reaction evidence="14">
        <text>L-seryl-[protein] + ATP = O-phospho-L-seryl-[protein] + ADP + H(+)</text>
        <dbReference type="Rhea" id="RHEA:17989"/>
        <dbReference type="Rhea" id="RHEA-COMP:9863"/>
        <dbReference type="Rhea" id="RHEA-COMP:11604"/>
        <dbReference type="ChEBI" id="CHEBI:15378"/>
        <dbReference type="ChEBI" id="CHEBI:29999"/>
        <dbReference type="ChEBI" id="CHEBI:30616"/>
        <dbReference type="ChEBI" id="CHEBI:83421"/>
        <dbReference type="ChEBI" id="CHEBI:456216"/>
        <dbReference type="EC" id="2.7.11.1"/>
    </reaction>
</comment>
<dbReference type="GO" id="GO:0005737">
    <property type="term" value="C:cytoplasm"/>
    <property type="evidence" value="ECO:0007669"/>
    <property type="project" value="TreeGrafter"/>
</dbReference>
<dbReference type="GO" id="GO:0005524">
    <property type="term" value="F:ATP binding"/>
    <property type="evidence" value="ECO:0007669"/>
    <property type="project" value="UniProtKB-UniRule"/>
</dbReference>
<keyword evidence="9" id="KW-0418">Kinase</keyword>
<evidence type="ECO:0000256" key="1">
    <source>
        <dbReference type="ARBA" id="ARBA00001936"/>
    </source>
</evidence>
<evidence type="ECO:0000256" key="11">
    <source>
        <dbReference type="ARBA" id="ARBA00022842"/>
    </source>
</evidence>
<keyword evidence="11" id="KW-0460">Magnesium</keyword>
<dbReference type="PROSITE" id="PS00108">
    <property type="entry name" value="PROTEIN_KINASE_ST"/>
    <property type="match status" value="1"/>
</dbReference>
<dbReference type="SUPFAM" id="SSF56112">
    <property type="entry name" value="Protein kinase-like (PK-like)"/>
    <property type="match status" value="1"/>
</dbReference>
<evidence type="ECO:0000256" key="13">
    <source>
        <dbReference type="ARBA" id="ARBA00047899"/>
    </source>
</evidence>
<feature type="compositionally biased region" description="Basic and acidic residues" evidence="16">
    <location>
        <begin position="332"/>
        <end position="341"/>
    </location>
</feature>
<proteinExistence type="inferred from homology"/>
<dbReference type="STRING" id="147828.A0A4S2L110"/>
<dbReference type="OrthoDB" id="68483at2759"/>
<keyword evidence="19" id="KW-1185">Reference proteome</keyword>
<dbReference type="Proteomes" id="UP000308267">
    <property type="component" value="Unassembled WGS sequence"/>
</dbReference>
<evidence type="ECO:0000256" key="14">
    <source>
        <dbReference type="ARBA" id="ARBA00048679"/>
    </source>
</evidence>
<evidence type="ECO:0000256" key="6">
    <source>
        <dbReference type="ARBA" id="ARBA00022679"/>
    </source>
</evidence>
<dbReference type="PROSITE" id="PS00107">
    <property type="entry name" value="PROTEIN_KINASE_ATP"/>
    <property type="match status" value="1"/>
</dbReference>
<sequence>MFTELDTTRLPDVVAADEIPDQTESSYLFPSSLPRQNLAGGRGVFANFFEEMAGPGATDALTSQTQCNSKEPNKSGRFETPVTKEERQDDFFVLSDHGYPMQAFYDNLADNDLDILDQYKHFVDRSRENSTPIEPYCCTAPSMDQNSWDADPNTPSMGPGGITGYMHGELGSDMCISYVQRCKPPKVLAKRFLLGETIGRGSYGKVKDAVDLVTLRRHAVKVISKLAIRKIPGGWSQVLLEASVMLRLPPHRHIVSLLSVLRLDNPDRLCLVMEHCLGSVHDLQAAGVPSIPGEEDEEFDVGLKFAPEAGKESTGADNSHPRSSNPYQATSDAHHNSESTRRAPKPNRFSRQLPTISTDIKQETKKFADAFRRRKVSNIEHGHRKKSIPQHTQQQQFRRLPEEQAHAYFLQLIDGLDFLHRNGVIHRDIKPANLLLTPAPGCGLGDLHSVAEFMDAADSGWLDGNGGQPGFLGRSLSDLLAASRGWLVKLTDFGVSASLSAFQPTDQVSGGQTTPAVQPPEVAKGVQSVFVGSKLDVYSAGVSLYFMLTGRVPFSCQNVLQIFEAIAQGEYTIPGHVSTHAAHLVRKMMYKDPKKRYTLEQISKHPWVVNDPTPALTMEHLRAKFQATSSHMFLDRGITCWLNPLDYLNRNTSEFPVPHIDETGARIFTLVELTGSEHTTPSPLNEAGSEDGDLGSQQWVAPISVVDRLRLFNQLSDPSKMAEIDRDQSHRFTRANAPGSDGLESRLAKLGITSERFSNAGVSSFLDPSFPLKERHYSGGTEHVHHPFDSSYYRQRGVTISLPARSFRRDVSQTRQPLDAESALCEPPVCPADLPVSPPMQLFGHQAALTLGHGGKMRAASLSGQDEEYAPNNQPTESHFTWHSGSRLAFSPAQISDLSSGRRARTYESNMDAQGVDQRDEPSPIAYSNPVLGRLPDSGAHRQPSSRIGRRITQWLASPFSSLRRRLRNRRHKDVRFGDVTFECADTNDSAFSHSSDQTISTPTDPTGSLKGKRHRWLLQRTKSRNGGAPPMTNTVNRRPTR</sequence>
<feature type="compositionally biased region" description="Basic residues" evidence="16">
    <location>
        <begin position="1011"/>
        <end position="1024"/>
    </location>
</feature>
<organism evidence="18 19">
    <name type="scientific">Opisthorchis felineus</name>
    <dbReference type="NCBI Taxonomy" id="147828"/>
    <lineage>
        <taxon>Eukaryota</taxon>
        <taxon>Metazoa</taxon>
        <taxon>Spiralia</taxon>
        <taxon>Lophotrochozoa</taxon>
        <taxon>Platyhelminthes</taxon>
        <taxon>Trematoda</taxon>
        <taxon>Digenea</taxon>
        <taxon>Opisthorchiida</taxon>
        <taxon>Opisthorchiata</taxon>
        <taxon>Opisthorchiidae</taxon>
        <taxon>Opisthorchis</taxon>
    </lineage>
</organism>
<reference evidence="18 19" key="1">
    <citation type="journal article" date="2019" name="BMC Genomics">
        <title>New insights from Opisthorchis felineus genome: update on genomics of the epidemiologically important liver flukes.</title>
        <authorList>
            <person name="Ershov N.I."/>
            <person name="Mordvinov V.A."/>
            <person name="Prokhortchouk E.B."/>
            <person name="Pakharukova M.Y."/>
            <person name="Gunbin K.V."/>
            <person name="Ustyantsev K."/>
            <person name="Genaev M.A."/>
            <person name="Blinov A.G."/>
            <person name="Mazur A."/>
            <person name="Boulygina E."/>
            <person name="Tsygankova S."/>
            <person name="Khrameeva E."/>
            <person name="Chekanov N."/>
            <person name="Fan G."/>
            <person name="Xiao A."/>
            <person name="Zhang H."/>
            <person name="Xu X."/>
            <person name="Yang H."/>
            <person name="Solovyev V."/>
            <person name="Lee S.M."/>
            <person name="Liu X."/>
            <person name="Afonnikov D.A."/>
            <person name="Skryabin K.G."/>
        </authorList>
    </citation>
    <scope>NUCLEOTIDE SEQUENCE [LARGE SCALE GENOMIC DNA]</scope>
    <source>
        <strain evidence="18">AK-0245</strain>
        <tissue evidence="18">Whole organism</tissue>
    </source>
</reference>
<keyword evidence="8 15" id="KW-0547">Nucleotide-binding</keyword>
<evidence type="ECO:0000256" key="9">
    <source>
        <dbReference type="ARBA" id="ARBA00022777"/>
    </source>
</evidence>
<keyword evidence="5" id="KW-0723">Serine/threonine-protein kinase</keyword>
<feature type="region of interest" description="Disordered" evidence="16">
    <location>
        <begin position="906"/>
        <end position="946"/>
    </location>
</feature>
<feature type="compositionally biased region" description="Basic and acidic residues" evidence="16">
    <location>
        <begin position="71"/>
        <end position="82"/>
    </location>
</feature>
<protein>
    <recommendedName>
        <fullName evidence="4">non-specific serine/threonine protein kinase</fullName>
        <ecNumber evidence="4">2.7.11.1</ecNumber>
    </recommendedName>
</protein>
<evidence type="ECO:0000259" key="17">
    <source>
        <dbReference type="PROSITE" id="PS50011"/>
    </source>
</evidence>
<feature type="compositionally biased region" description="Polar residues" evidence="16">
    <location>
        <begin position="315"/>
        <end position="331"/>
    </location>
</feature>
<dbReference type="AlphaFoldDB" id="A0A4S2L110"/>
<dbReference type="InterPro" id="IPR000719">
    <property type="entry name" value="Prot_kinase_dom"/>
</dbReference>
<feature type="compositionally biased region" description="Polar residues" evidence="16">
    <location>
        <begin position="991"/>
        <end position="1007"/>
    </location>
</feature>
<comment type="similarity">
    <text evidence="3">Belongs to the protein kinase superfamily. CAMK Ser/Thr protein kinase family. LKB1 subfamily.</text>
</comment>
<feature type="compositionally biased region" description="Polar residues" evidence="16">
    <location>
        <begin position="1032"/>
        <end position="1042"/>
    </location>
</feature>
<evidence type="ECO:0000256" key="12">
    <source>
        <dbReference type="ARBA" id="ARBA00023211"/>
    </source>
</evidence>
<comment type="caution">
    <text evidence="18">The sequence shown here is derived from an EMBL/GenBank/DDBJ whole genome shotgun (WGS) entry which is preliminary data.</text>
</comment>
<dbReference type="SMART" id="SM00220">
    <property type="entry name" value="S_TKc"/>
    <property type="match status" value="1"/>
</dbReference>
<name>A0A4S2L110_OPIFE</name>
<accession>A0A4S2L110</accession>
<evidence type="ECO:0000256" key="8">
    <source>
        <dbReference type="ARBA" id="ARBA00022741"/>
    </source>
</evidence>
<evidence type="ECO:0000313" key="19">
    <source>
        <dbReference type="Proteomes" id="UP000308267"/>
    </source>
</evidence>
<feature type="region of interest" description="Disordered" evidence="16">
    <location>
        <begin position="309"/>
        <end position="356"/>
    </location>
</feature>
<feature type="compositionally biased region" description="Polar residues" evidence="16">
    <location>
        <begin position="61"/>
        <end position="70"/>
    </location>
</feature>
<dbReference type="GO" id="GO:0004674">
    <property type="term" value="F:protein serine/threonine kinase activity"/>
    <property type="evidence" value="ECO:0007669"/>
    <property type="project" value="UniProtKB-KW"/>
</dbReference>
<dbReference type="InterPro" id="IPR017441">
    <property type="entry name" value="Protein_kinase_ATP_BS"/>
</dbReference>
<comment type="catalytic activity">
    <reaction evidence="13">
        <text>L-threonyl-[protein] + ATP = O-phospho-L-threonyl-[protein] + ADP + H(+)</text>
        <dbReference type="Rhea" id="RHEA:46608"/>
        <dbReference type="Rhea" id="RHEA-COMP:11060"/>
        <dbReference type="Rhea" id="RHEA-COMP:11605"/>
        <dbReference type="ChEBI" id="CHEBI:15378"/>
        <dbReference type="ChEBI" id="CHEBI:30013"/>
        <dbReference type="ChEBI" id="CHEBI:30616"/>
        <dbReference type="ChEBI" id="CHEBI:61977"/>
        <dbReference type="ChEBI" id="CHEBI:456216"/>
        <dbReference type="EC" id="2.7.11.1"/>
    </reaction>
</comment>
<evidence type="ECO:0000256" key="10">
    <source>
        <dbReference type="ARBA" id="ARBA00022840"/>
    </source>
</evidence>
<evidence type="ECO:0000256" key="16">
    <source>
        <dbReference type="SAM" id="MobiDB-lite"/>
    </source>
</evidence>
<evidence type="ECO:0000256" key="15">
    <source>
        <dbReference type="PROSITE-ProRule" id="PRU10141"/>
    </source>
</evidence>
<keyword evidence="7" id="KW-0479">Metal-binding</keyword>
<comment type="cofactor">
    <cofactor evidence="2">
        <name>Mg(2+)</name>
        <dbReference type="ChEBI" id="CHEBI:18420"/>
    </cofactor>
</comment>
<evidence type="ECO:0000256" key="5">
    <source>
        <dbReference type="ARBA" id="ARBA00022527"/>
    </source>
</evidence>
<gene>
    <name evidence="18" type="ORF">CRM22_010172</name>
</gene>
<feature type="binding site" evidence="15">
    <location>
        <position position="230"/>
    </location>
    <ligand>
        <name>ATP</name>
        <dbReference type="ChEBI" id="CHEBI:30616"/>
    </ligand>
</feature>
<dbReference type="InterPro" id="IPR011009">
    <property type="entry name" value="Kinase-like_dom_sf"/>
</dbReference>
<keyword evidence="10 15" id="KW-0067">ATP-binding</keyword>
<dbReference type="PANTHER" id="PTHR24346:SF94">
    <property type="entry name" value="NON-SPECIFIC SERINE_THREONINE PROTEIN KINASE"/>
    <property type="match status" value="1"/>
</dbReference>
<dbReference type="EMBL" id="SJOL01009667">
    <property type="protein sequence ID" value="TGZ56343.1"/>
    <property type="molecule type" value="Genomic_DNA"/>
</dbReference>
<dbReference type="Gene3D" id="1.10.510.10">
    <property type="entry name" value="Transferase(Phosphotransferase) domain 1"/>
    <property type="match status" value="2"/>
</dbReference>
<dbReference type="Pfam" id="PF00069">
    <property type="entry name" value="Pkinase"/>
    <property type="match status" value="3"/>
</dbReference>
<evidence type="ECO:0000256" key="4">
    <source>
        <dbReference type="ARBA" id="ARBA00012513"/>
    </source>
</evidence>
<dbReference type="PROSITE" id="PS50011">
    <property type="entry name" value="PROTEIN_KINASE_DOM"/>
    <property type="match status" value="1"/>
</dbReference>
<evidence type="ECO:0000313" key="18">
    <source>
        <dbReference type="EMBL" id="TGZ56343.1"/>
    </source>
</evidence>
<keyword evidence="12" id="KW-0464">Manganese</keyword>
<dbReference type="Gene3D" id="3.30.200.20">
    <property type="entry name" value="Phosphorylase Kinase, domain 1"/>
    <property type="match status" value="1"/>
</dbReference>
<evidence type="ECO:0000256" key="3">
    <source>
        <dbReference type="ARBA" id="ARBA00009985"/>
    </source>
</evidence>
<dbReference type="PANTHER" id="PTHR24346">
    <property type="entry name" value="MAP/MICROTUBULE AFFINITY-REGULATING KINASE"/>
    <property type="match status" value="1"/>
</dbReference>
<dbReference type="InterPro" id="IPR008271">
    <property type="entry name" value="Ser/Thr_kinase_AS"/>
</dbReference>
<feature type="region of interest" description="Disordered" evidence="16">
    <location>
        <begin position="61"/>
        <end position="82"/>
    </location>
</feature>
<evidence type="ECO:0000256" key="2">
    <source>
        <dbReference type="ARBA" id="ARBA00001946"/>
    </source>
</evidence>
<comment type="cofactor">
    <cofactor evidence="1">
        <name>Mn(2+)</name>
        <dbReference type="ChEBI" id="CHEBI:29035"/>
    </cofactor>
</comment>
<feature type="region of interest" description="Disordered" evidence="16">
    <location>
        <begin position="991"/>
        <end position="1042"/>
    </location>
</feature>
<dbReference type="EC" id="2.7.11.1" evidence="4"/>